<dbReference type="Proteomes" id="UP000749559">
    <property type="component" value="Unassembled WGS sequence"/>
</dbReference>
<dbReference type="CDD" id="cd00112">
    <property type="entry name" value="LDLa"/>
    <property type="match status" value="19"/>
</dbReference>
<feature type="disulfide bond" evidence="18">
    <location>
        <begin position="792"/>
        <end position="810"/>
    </location>
</feature>
<dbReference type="InterPro" id="IPR056863">
    <property type="entry name" value="LMN_ATRN_NET-like_EGF"/>
</dbReference>
<dbReference type="SUPFAM" id="SSF57424">
    <property type="entry name" value="LDL receptor-like module"/>
    <property type="match status" value="20"/>
</dbReference>
<feature type="disulfide bond" evidence="17">
    <location>
        <begin position="4139"/>
        <end position="4166"/>
    </location>
</feature>
<dbReference type="Gene3D" id="2.10.25.10">
    <property type="entry name" value="Laminin"/>
    <property type="match status" value="11"/>
</dbReference>
<keyword evidence="15" id="KW-0393">Immunoglobulin domain</keyword>
<dbReference type="InterPro" id="IPR050685">
    <property type="entry name" value="LDLR"/>
</dbReference>
<accession>A0A8J1XYP0</accession>
<dbReference type="PROSITE" id="PS01186">
    <property type="entry name" value="EGF_2"/>
    <property type="match status" value="3"/>
</dbReference>
<evidence type="ECO:0000256" key="7">
    <source>
        <dbReference type="ARBA" id="ARBA00022729"/>
    </source>
</evidence>
<dbReference type="Pfam" id="PF00052">
    <property type="entry name" value="Laminin_B"/>
    <property type="match status" value="3"/>
</dbReference>
<dbReference type="PROSITE" id="PS50027">
    <property type="entry name" value="EGF_LAM_2"/>
    <property type="match status" value="5"/>
</dbReference>
<feature type="disulfide bond" evidence="18">
    <location>
        <begin position="544"/>
        <end position="562"/>
    </location>
</feature>
<feature type="disulfide bond" evidence="18">
    <location>
        <begin position="360"/>
        <end position="375"/>
    </location>
</feature>
<evidence type="ECO:0000256" key="9">
    <source>
        <dbReference type="ARBA" id="ARBA00022869"/>
    </source>
</evidence>
<feature type="disulfide bond" evidence="18">
    <location>
        <begin position="191"/>
        <end position="209"/>
    </location>
</feature>
<feature type="disulfide bond" evidence="18">
    <location>
        <begin position="302"/>
        <end position="314"/>
    </location>
</feature>
<dbReference type="GO" id="GO:0005509">
    <property type="term" value="F:calcium ion binding"/>
    <property type="evidence" value="ECO:0007669"/>
    <property type="project" value="InterPro"/>
</dbReference>
<keyword evidence="12 16" id="KW-1015">Disulfide bond</keyword>
<evidence type="ECO:0000256" key="5">
    <source>
        <dbReference type="ARBA" id="ARBA00022530"/>
    </source>
</evidence>
<dbReference type="PROSITE" id="PS00022">
    <property type="entry name" value="EGF_1"/>
    <property type="match status" value="4"/>
</dbReference>
<dbReference type="EMBL" id="CAIIXF020000001">
    <property type="protein sequence ID" value="CAH1774179.1"/>
    <property type="molecule type" value="Genomic_DNA"/>
</dbReference>
<dbReference type="PROSITE" id="PS50025">
    <property type="entry name" value="LAM_G_DOMAIN"/>
    <property type="match status" value="3"/>
</dbReference>
<dbReference type="Pfam" id="PF00008">
    <property type="entry name" value="EGF"/>
    <property type="match status" value="3"/>
</dbReference>
<dbReference type="PROSITE" id="PS01248">
    <property type="entry name" value="EGF_LAM_1"/>
    <property type="match status" value="5"/>
</dbReference>
<keyword evidence="14 19" id="KW-0424">Laminin EGF-like domain</keyword>
<dbReference type="FunFam" id="2.10.25.10:FF:000033">
    <property type="entry name" value="Laminin subunit alpha 2"/>
    <property type="match status" value="3"/>
</dbReference>
<dbReference type="InterPro" id="IPR036364">
    <property type="entry name" value="SEA_dom_sf"/>
</dbReference>
<dbReference type="Pfam" id="PF13927">
    <property type="entry name" value="Ig_3"/>
    <property type="match status" value="9"/>
</dbReference>
<dbReference type="Pfam" id="PF01390">
    <property type="entry name" value="SEA"/>
    <property type="match status" value="1"/>
</dbReference>
<sequence>KEDFEFADNDVEPLKKPNLADKPTLIDDEDFLQGDEPGSGPDEEGSGLETTTPSPFEPTLGVDYPEYFRVTLNFTSLKWESDLGNRDSYRFRELANELCRAILTLYTQIPGEQVCNIIQFRPGSLIVTLDLGTKGYYNRPVLFERINSALQRGFVDTYPVTQKGFTFRPLAAPPVTTQSTPLTCSPIQFRCNNGQCIDRRLLCNGRNDCSDGSDETVLTCPVTSCRAEEFRCDDGSCIDARLRCNRAFDCVDGSDERRCVEECRSGQFRCTDGTCIDERQRCDSRADCPDNTDELGCPSKPCGRGQFQCITGECIDENRKCDSRVDCRDGSDEFGCPAVGCRDSEFQCASGDCIDKRRRCDQRSDCPDGSDEEDCPLQCRAGEFKCADESRCIDARLKCNNRADCADGSDEVGCVKPACTSDQWQCKNGDCISVLQRCNRQYDCTDGTDEFDCPRCVSGQFRCETGGQCVDAGLQCDGRPDCKDKSDEKDCPSGDCTPDQFRCDNGQCIDGRRKCDRRDDCRDGSDENDATCPPRECTAYEFRCSDGDCIDNRRKCDQYEDCRDGSDESASACSAVECTAFEFTCANGDCIDARRKCDSREDCSDGSDESEATCLTVACTDNEFKCGNGDCIDVRRKCDGREDCSDGSDEFEATCPPVECTSFEFTCDNKECIDVRRKCDGRSDCSDGSDESAATCPPVRCTDREFRCGDGTCIDARRKCDRRNDCADGSDETGCAPGPEAGECGADEFQCDDGECIDKLFKCDGVQADCQDGSDESYCSPTVTCKASEFTCSNGECIDIEKKCDNLEDCSDGSDETTCPTIAPKTCSTEQFTCTNGECIDVNGMCDGSEDCSDGSDESDVTCSVRIDVTVSPGQMRIREGQEAVFMCTATGNPTPVVRWSKGNEGLPNSASEVNGRLTISSSRPSDSGSYVCTAVDPRSGQSATATARLFVDPFGPTREPPIGGKCEREEATCSNGQCIPKDYLCDGDRDCTDGSDERACTNLLPCEPNEFMCNNGKCAQKIWKCDGDDDCGDGSDETNCPTAEPGAPCRADEYQCLSRDQCIPQSYQCDGEIDCQDRSDEIGCAPPTVIVPPPSMKMVERGGTITITCEATGVPTPLIVWRLNWGHTGKPPRVTSVSENGRGTITIRQITDADQGAYTCEAINNKGSKFAIPDTIVTVKVQSGICQPPEFNVAARDRSDCLTCFCSGLTKQCTSSNLFNSQIVLGNQLPLMKKDRSQELDATVVDYVASSREFVVNNYYNRVQRGTFYWSLPRQFLGNQLNSNGGGLHFTVFFETQSVPRPTTDDADIIISGNGRTLYYRRPNQPQNNRQETWDVIFQEGDWSRDETNPPPRGDIPISNPASRDDIMVVLANIDYIMIKATFDSFQEEVRIGNVVMDRAVPQDTGRGRAVLVEECACPTGYTGLSCEECAKGFRRVQTGRFLGECVACNCNGHSNDCDEATGVCKDCQHNTEGSQCELCRAGFYGDARRGSPTDCLACPCPLTEPSNQFTRECFLDSDNEVTCRGCPEGYEGRRCERCAPGYKGDPTRLGDKCHKEGNPHPECDARGSHSTQINPRTGRCDCKQYSEGAKCDRCKANTYYLADSNQYGCIPCFCMGVTDVCTSTTWNRARVSASFTGNDVQGFTITSQDRSVNVNDGLITDYRDGDLIYRGFPSLPQGQAYYWKLPQRYLGDKVTSYGGNLRFTITHKPGIDGSPDNAPDVEITGNDINLIYRHSEVMQSDKPQAFQVPLYEQFWNRADGSQATREHLLMALADLSSFVIKATYTARTAESRLRDISLEVAESRNTGLERAFPVEQCNCPEGYKGLSCEDCDTGYTRSGGGLYLGLCERCNCNGHSNECDPETGECKNCQGNTMGEYCDQCAPGFYGDATVGSPNDCNPCECPLSTSSNQFSSTCRLDPDGRATCTDCPQGYTGRFCERCERGYIGNPRTPGDYCRNEGPGPLCNCDSRGTRPNSQCDPTTKQCVCKPGVTGQRCDQCETGYFGLSVDGCTKCYCSGVSTQCNTDSYYWDQIKPVFDGDNHNFGLTTRRLATPVTDGFIVNAPRNEIRFTQFTDIQRERESLFWQLPPKFRGDIVNSYGGLLRFTMLNMVAQDAGQMTTDVDIELISGNSRYYYLFSPSMVPDVTTSYEVRLNEATFRNLAGGEQSREAFLAVLSNLDAFLIRATYHSIMGASVLSDLSLETAVPQDRGLGSALVEDCVCPPGYSGLSCQECAEGYSRVPDPSNPSGPGICGRCSCNGHATSCDPVSGACLNCRDNTEGDRCERCVAGFYGDPTSGTRNDCRQCACPLNLRTNQFSPTCRLGSDGRPFCDACQTGYTGPDCGTCAPGYTGDPRQPGGFCERRNNPEPIRVSISPSRVSQPQGGSVTLYCDVEGQGPFNIVWTRADGRSLPDRAYIGGDNSLEIRDLVPNDSGTYICQAVGAEGTGRSTAEITVVSSRPMVVRVEEPKTQAVEEGTTVRFYCTGISTTTSEVTLNVTYILAWTKQLGSLPAKAIDDGMGTLTIRNAEQSDSGTYVCTGSNLYTTATDTGTLSVGVGSEAPSVRIEPRFLSINVGDPIDFNCIATGRPLPSIEWTGGRGGEISSEAEFTNGRFFIARARKSDEAEYHCTATNVAGSQSVRTIVYVAGEEEKIDIVITEGPEVTISIGVEARLNCGVRGDFDGRIDWTRIGGQLPPGSRQEGGVLIIPDVRPSYAGRYQCKATANSGISGIAITVLIISQGPVTEAPTATIEPQRTTVSTGLSGSLRCLVTGTPTPTITWSRARGELSSNHQVNNEILRITEASMKDRGLYICSVENVAGRDQASAIVEVERREAPVLEIYPETTQTIQRGSSVLFQCRVTRGIPSPTIVWSRSGGQAMTDNTVIHDDNGVIQFNQVTGSEQGPYTCTATNDVGTVTATASLVVQGLPKVMISPRSPLNIREGQALRIECVAEGDPTPTVYWQTSDNFRTEGIPEGAVGAQPGSAVFEITRVTVRDAGVYICVAQSSSGRSEERFELIVERGVQPTRPPIGPVDPPQIYPRDTLSLVEGQQAELRCTIAGNPPPRVRWTKASGNLPPNHSIRDGVLTIKRVQPEDAGEYICSASTQVGAVSVSVTLVITVPPTVSATPPSQTVRPGERVRLSCNARGTDPITLEWTKVGGGLSPSAFERAGVLDISQITAADAGQYKCIATNVAGRSEGIVEIIVSVPPTVSVGPRDEARAVGDTIEFRCDVTGNPRPRIEWTKDGGALPETHFIQNGVLSIYNLAEEDSGRYICMARNDAGAQRDYAYLRVEARRTERPNVRVEEQTVSVGDRIELSCEATGTPQPILNWEKTEGGLPSNAEINGGLMIIPYIEAEHAGTYRCIASNIAGTVFSQVVLFVQSEPIIPVATSTVQATIGSTAVLTCDARGSPPPAISWSKKEGPLPSDHIQEDGRLTIPNIRPEDSGTYICTAQNQLGYSDAEVYLVIGELVPYFQQNPASYISYPTLSNAYTEFDIDMSFKPLTSDGLIMFNGQQNDGSGDFVSFGMAEGHPEFRFDVGSGPAIIRCADPVSLDSWHNVRLSRKERDGTMILNGQEYRGRAPGNFRGLDLVDNMYLGGVPDYNKIPQAAGFRQGFVGAVSRVQLDGVQLDLGADAIEIINVIGYDSCKKKPCQNQGECLAASTDEGYKCQCLTGFSGKNCEIQGEKCFPGACGERGRCYDLRGDLGYSCTCPVGKLGDRCEQGISILYPSFSNGSHISFPTLQDATLKSEIVMMFKLNSLSDGILLYNGQKNDGYGDFISLAVKDGKIEFRFDSGSGPAVIRNETPLVTGQWFKVTAERNEQDGSLSIDDGVAVKGQSPGGTRGLNLRTHLYIGGVNLDTLPHSSIEVTSGIDGCISELTVSGTPIDLINSAIGYRAISDCRDRNPCAVRPCHHNGRCEDLGDGAYRCDCSDGYTGKNCEAENNLCATDNPCLNNGLCKVVDNGHTCDCPLGFMGDNCEIAFQVGESAGFQGNSYIELPGSLLPHINSQSEEVISITFATDSSDALLFWHGQTPEIDGKGQDYFAIAIVDGYPVLSFELGSGPATITARYRVDDGEEHTVIARRTGQRGTIEVDTVVLEVGESGGTLQMLNTKGNIYIGGVPDFRVMTDSKFRTGFVGCISQLYVGEEGPLNFSRDTAHGWNTYPCGPVL</sequence>
<dbReference type="PRINTS" id="PR00261">
    <property type="entry name" value="LDLRECEPTOR"/>
</dbReference>
<evidence type="ECO:0000256" key="6">
    <source>
        <dbReference type="ARBA" id="ARBA00022692"/>
    </source>
</evidence>
<dbReference type="SMART" id="SM00282">
    <property type="entry name" value="LamG"/>
    <property type="match status" value="3"/>
</dbReference>
<evidence type="ECO:0000256" key="3">
    <source>
        <dbReference type="ARBA" id="ARBA00004308"/>
    </source>
</evidence>
<feature type="disulfide bond" evidence="19">
    <location>
        <begin position="1528"/>
        <end position="1537"/>
    </location>
</feature>
<feature type="disulfide bond" evidence="16">
    <location>
        <begin position="3671"/>
        <end position="3680"/>
    </location>
</feature>
<comment type="caution">
    <text evidence="16">Lacks conserved residue(s) required for the propagation of feature annotation.</text>
</comment>
<dbReference type="SUPFAM" id="SSF48726">
    <property type="entry name" value="Immunoglobulin"/>
    <property type="match status" value="14"/>
</dbReference>
<feature type="disulfide bond" evidence="18">
    <location>
        <begin position="496"/>
        <end position="508"/>
    </location>
</feature>
<dbReference type="CDD" id="cd00096">
    <property type="entry name" value="Ig"/>
    <property type="match status" value="1"/>
</dbReference>
<feature type="disulfide bond" evidence="18">
    <location>
        <begin position="263"/>
        <end position="275"/>
    </location>
</feature>
<dbReference type="InterPro" id="IPR000082">
    <property type="entry name" value="SEA_dom"/>
</dbReference>
<dbReference type="GO" id="GO:0016192">
    <property type="term" value="P:vesicle-mediated transport"/>
    <property type="evidence" value="ECO:0007669"/>
    <property type="project" value="UniProtKB-ARBA"/>
</dbReference>
<dbReference type="FunFam" id="2.60.40.10:FF:000032">
    <property type="entry name" value="palladin isoform X1"/>
    <property type="match status" value="5"/>
</dbReference>
<keyword evidence="7" id="KW-0732">Signal</keyword>
<keyword evidence="4" id="KW-0964">Secreted</keyword>
<dbReference type="SMART" id="SM00406">
    <property type="entry name" value="IGv"/>
    <property type="match status" value="6"/>
</dbReference>
<dbReference type="FunFam" id="4.10.400.10:FF:000062">
    <property type="entry name" value="Terribly reduced optic lobes, isoform AI"/>
    <property type="match status" value="1"/>
</dbReference>
<feature type="disulfide bond" evidence="18">
    <location>
        <begin position="744"/>
        <end position="756"/>
    </location>
</feature>
<dbReference type="InterPro" id="IPR000742">
    <property type="entry name" value="EGF"/>
</dbReference>
<dbReference type="CDD" id="cd00055">
    <property type="entry name" value="EGF_Lam"/>
    <property type="match status" value="6"/>
</dbReference>
<name>A0A8J1XYP0_OWEFU</name>
<feature type="disulfide bond" evidence="16">
    <location>
        <begin position="3711"/>
        <end position="3720"/>
    </location>
</feature>
<keyword evidence="13" id="KW-0325">Glycoprotein</keyword>
<feature type="disulfide bond" evidence="18">
    <location>
        <begin position="232"/>
        <end position="250"/>
    </location>
</feature>
<dbReference type="CDD" id="cd00054">
    <property type="entry name" value="EGF_CA"/>
    <property type="match status" value="3"/>
</dbReference>
<dbReference type="Pfam" id="PF00054">
    <property type="entry name" value="Laminin_G_1"/>
    <property type="match status" value="2"/>
</dbReference>
<feature type="disulfide bond" evidence="19">
    <location>
        <begin position="1988"/>
        <end position="1997"/>
    </location>
</feature>
<dbReference type="SUPFAM" id="SSF82671">
    <property type="entry name" value="SEA domain"/>
    <property type="match status" value="1"/>
</dbReference>
<feature type="disulfide bond" evidence="16">
    <location>
        <begin position="3969"/>
        <end position="3978"/>
    </location>
</feature>
<dbReference type="InterPro" id="IPR007110">
    <property type="entry name" value="Ig-like_dom"/>
</dbReference>
<feature type="disulfide bond" evidence="18">
    <location>
        <begin position="348"/>
        <end position="366"/>
    </location>
</feature>
<feature type="disulfide bond" evidence="18">
    <location>
        <begin position="626"/>
        <end position="644"/>
    </location>
</feature>
<dbReference type="InterPro" id="IPR002172">
    <property type="entry name" value="LDrepeatLR_classA_rpt"/>
</dbReference>
<dbReference type="PROSITE" id="PS50026">
    <property type="entry name" value="EGF_3"/>
    <property type="match status" value="4"/>
</dbReference>
<feature type="disulfide bond" evidence="16">
    <location>
        <begin position="3930"/>
        <end position="3939"/>
    </location>
</feature>
<evidence type="ECO:0000313" key="21">
    <source>
        <dbReference type="EMBL" id="CAH1774179.1"/>
    </source>
</evidence>
<dbReference type="Pfam" id="PF02210">
    <property type="entry name" value="Laminin_G_2"/>
    <property type="match status" value="1"/>
</dbReference>
<dbReference type="InterPro" id="IPR003598">
    <property type="entry name" value="Ig_sub2"/>
</dbReference>
<dbReference type="SMART" id="SM00192">
    <property type="entry name" value="LDLa"/>
    <property type="match status" value="20"/>
</dbReference>
<dbReference type="PROSITE" id="PS50835">
    <property type="entry name" value="IG_LIKE"/>
    <property type="match status" value="14"/>
</dbReference>
<dbReference type="PANTHER" id="PTHR24270">
    <property type="entry name" value="LOW-DENSITY LIPOPROTEIN RECEPTOR-RELATED"/>
    <property type="match status" value="1"/>
</dbReference>
<feature type="disulfide bond" evidence="18">
    <location>
        <begin position="341"/>
        <end position="353"/>
    </location>
</feature>
<evidence type="ECO:0000256" key="15">
    <source>
        <dbReference type="ARBA" id="ARBA00023319"/>
    </source>
</evidence>
<proteinExistence type="predicted"/>
<keyword evidence="10" id="KW-1133">Transmembrane helix</keyword>
<feature type="disulfide bond" evidence="18">
    <location>
        <begin position="184"/>
        <end position="196"/>
    </location>
</feature>
<dbReference type="PRINTS" id="PR00011">
    <property type="entry name" value="EGFLAMININ"/>
</dbReference>
<dbReference type="SMART" id="SM00408">
    <property type="entry name" value="IGc2"/>
    <property type="match status" value="14"/>
</dbReference>
<dbReference type="InterPro" id="IPR000034">
    <property type="entry name" value="Laminin_IV"/>
</dbReference>
<dbReference type="SUPFAM" id="SSF57196">
    <property type="entry name" value="EGF/Laminin"/>
    <property type="match status" value="9"/>
</dbReference>
<feature type="disulfide bond" evidence="18">
    <location>
        <begin position="426"/>
        <end position="444"/>
    </location>
</feature>
<dbReference type="GO" id="GO:0012505">
    <property type="term" value="C:endomembrane system"/>
    <property type="evidence" value="ECO:0007669"/>
    <property type="project" value="UniProtKB-SubCell"/>
</dbReference>
<feature type="disulfide bond" evidence="18">
    <location>
        <begin position="270"/>
        <end position="288"/>
    </location>
</feature>
<feature type="disulfide bond" evidence="18">
    <location>
        <begin position="438"/>
        <end position="453"/>
    </location>
</feature>
<feature type="disulfide bond" evidence="18">
    <location>
        <begin position="619"/>
        <end position="631"/>
    </location>
</feature>
<dbReference type="GO" id="GO:0005604">
    <property type="term" value="C:basement membrane"/>
    <property type="evidence" value="ECO:0007669"/>
    <property type="project" value="UniProtKB-SubCell"/>
</dbReference>
<feature type="compositionally biased region" description="Acidic residues" evidence="20">
    <location>
        <begin position="1"/>
        <end position="11"/>
    </location>
</feature>
<feature type="disulfide bond" evidence="18">
    <location>
        <begin position="986"/>
        <end position="1001"/>
    </location>
</feature>
<feature type="disulfide bond" evidence="18">
    <location>
        <begin position="804"/>
        <end position="819"/>
    </location>
</feature>
<feature type="region of interest" description="Disordered" evidence="20">
    <location>
        <begin position="1"/>
        <end position="60"/>
    </location>
</feature>
<keyword evidence="22" id="KW-1185">Reference proteome</keyword>
<feature type="disulfide bond" evidence="18">
    <location>
        <begin position="720"/>
        <end position="735"/>
    </location>
</feature>
<dbReference type="Pfam" id="PF24973">
    <property type="entry name" value="EGF_LMN_ATRN"/>
    <property type="match status" value="3"/>
</dbReference>
<dbReference type="InterPro" id="IPR013098">
    <property type="entry name" value="Ig_I-set"/>
</dbReference>
<comment type="subcellular location">
    <subcellularLocation>
        <location evidence="3">Endomembrane system</location>
    </subcellularLocation>
    <subcellularLocation>
        <location evidence="1">Membrane</location>
        <topology evidence="1">Single-pass membrane protein</topology>
    </subcellularLocation>
    <subcellularLocation>
        <location evidence="2">Secreted</location>
        <location evidence="2">Extracellular space</location>
        <location evidence="2">Extracellular matrix</location>
        <location evidence="2">Basement membrane</location>
    </subcellularLocation>
</comment>
<feature type="disulfide bond" evidence="18">
    <location>
        <begin position="967"/>
        <end position="979"/>
    </location>
</feature>
<dbReference type="GO" id="GO:0030154">
    <property type="term" value="P:cell differentiation"/>
    <property type="evidence" value="ECO:0007669"/>
    <property type="project" value="UniProtKB-ARBA"/>
</dbReference>
<dbReference type="InterPro" id="IPR001791">
    <property type="entry name" value="Laminin_G"/>
</dbReference>
<organism evidence="21 22">
    <name type="scientific">Owenia fusiformis</name>
    <name type="common">Polychaete worm</name>
    <dbReference type="NCBI Taxonomy" id="6347"/>
    <lineage>
        <taxon>Eukaryota</taxon>
        <taxon>Metazoa</taxon>
        <taxon>Spiralia</taxon>
        <taxon>Lophotrochozoa</taxon>
        <taxon>Annelida</taxon>
        <taxon>Polychaeta</taxon>
        <taxon>Sedentaria</taxon>
        <taxon>Canalipalpata</taxon>
        <taxon>Sabellida</taxon>
        <taxon>Oweniida</taxon>
        <taxon>Oweniidae</taxon>
        <taxon>Owenia</taxon>
    </lineage>
</organism>
<dbReference type="SMART" id="SM00179">
    <property type="entry name" value="EGF_CA"/>
    <property type="match status" value="3"/>
</dbReference>
<dbReference type="FunFam" id="2.10.25.10:FF:000106">
    <property type="entry name" value="Heparan sulfate proteoglycan 2"/>
    <property type="match status" value="3"/>
</dbReference>
<feature type="disulfide bond" evidence="19">
    <location>
        <begin position="1469"/>
        <end position="1478"/>
    </location>
</feature>
<feature type="disulfide bond" evidence="18">
    <location>
        <begin position="225"/>
        <end position="237"/>
    </location>
</feature>
<feature type="disulfide bond" evidence="18">
    <location>
        <begin position="476"/>
        <end position="491"/>
    </location>
</feature>
<feature type="disulfide bond" evidence="18">
    <location>
        <begin position="503"/>
        <end position="521"/>
    </location>
</feature>
<evidence type="ECO:0000256" key="1">
    <source>
        <dbReference type="ARBA" id="ARBA00004167"/>
    </source>
</evidence>
<dbReference type="Pfam" id="PF00057">
    <property type="entry name" value="Ldl_recept_a"/>
    <property type="match status" value="20"/>
</dbReference>
<dbReference type="FunFam" id="2.10.25.10:FF:000074">
    <property type="entry name" value="Laminin subunit alpha"/>
    <property type="match status" value="1"/>
</dbReference>
<keyword evidence="9" id="KW-0084">Basement membrane</keyword>
<feature type="disulfide bond" evidence="18">
    <location>
        <begin position="309"/>
        <end position="327"/>
    </location>
</feature>
<evidence type="ECO:0000256" key="4">
    <source>
        <dbReference type="ARBA" id="ARBA00022525"/>
    </source>
</evidence>
<keyword evidence="6" id="KW-0812">Transmembrane</keyword>
<evidence type="ECO:0000256" key="20">
    <source>
        <dbReference type="SAM" id="MobiDB-lite"/>
    </source>
</evidence>
<reference evidence="21" key="1">
    <citation type="submission" date="2022-03" db="EMBL/GenBank/DDBJ databases">
        <authorList>
            <person name="Martin C."/>
        </authorList>
    </citation>
    <scope>NUCLEOTIDE SEQUENCE</scope>
</reference>
<dbReference type="PROSITE" id="PS50024">
    <property type="entry name" value="SEA"/>
    <property type="match status" value="1"/>
</dbReference>
<dbReference type="SMART" id="SM00180">
    <property type="entry name" value="EGF_Lam"/>
    <property type="match status" value="8"/>
</dbReference>
<dbReference type="GO" id="GO:0005886">
    <property type="term" value="C:plasma membrane"/>
    <property type="evidence" value="ECO:0007669"/>
    <property type="project" value="TreeGrafter"/>
</dbReference>
<feature type="disulfide bond" evidence="18">
    <location>
        <begin position="537"/>
        <end position="549"/>
    </location>
</feature>
<feature type="non-terminal residue" evidence="21">
    <location>
        <position position="4170"/>
    </location>
</feature>
<feature type="disulfide bond" evidence="16">
    <location>
        <begin position="3652"/>
        <end position="3669"/>
    </location>
</feature>
<gene>
    <name evidence="21" type="ORF">OFUS_LOCUS1692</name>
</gene>
<evidence type="ECO:0000256" key="17">
    <source>
        <dbReference type="PROSITE-ProRule" id="PRU00122"/>
    </source>
</evidence>
<keyword evidence="8" id="KW-0677">Repeat</keyword>
<dbReference type="Gene3D" id="4.10.400.10">
    <property type="entry name" value="Low-density Lipoprotein Receptor"/>
    <property type="match status" value="20"/>
</dbReference>
<feature type="disulfide bond" evidence="18">
    <location>
        <begin position="708"/>
        <end position="726"/>
    </location>
</feature>
<feature type="disulfide bond" evidence="18">
    <location>
        <begin position="585"/>
        <end position="603"/>
    </location>
</feature>
<evidence type="ECO:0000256" key="13">
    <source>
        <dbReference type="ARBA" id="ARBA00023180"/>
    </source>
</evidence>
<feature type="disulfide bond" evidence="18">
    <location>
        <begin position="827"/>
        <end position="839"/>
    </location>
</feature>
<feature type="disulfide bond" evidence="18">
    <location>
        <begin position="1070"/>
        <end position="1085"/>
    </location>
</feature>
<feature type="disulfide bond" evidence="18">
    <location>
        <begin position="1026"/>
        <end position="1041"/>
    </location>
</feature>
<dbReference type="FunFam" id="4.10.400.10:FF:000034">
    <property type="entry name" value="Low-density lipoprotein receptor-related protein 2"/>
    <property type="match status" value="1"/>
</dbReference>
<feature type="disulfide bond" evidence="18">
    <location>
        <begin position="399"/>
        <end position="414"/>
    </location>
</feature>
<dbReference type="SMART" id="SM00181">
    <property type="entry name" value="EGF"/>
    <property type="match status" value="14"/>
</dbReference>
<comment type="caution">
    <text evidence="21">The sequence shown here is derived from an EMBL/GenBank/DDBJ whole genome shotgun (WGS) entry which is preliminary data.</text>
</comment>
<dbReference type="InterPro" id="IPR013320">
    <property type="entry name" value="ConA-like_dom_sf"/>
</dbReference>
<feature type="disulfide bond" evidence="19">
    <location>
        <begin position="1871"/>
        <end position="1880"/>
    </location>
</feature>
<evidence type="ECO:0000256" key="11">
    <source>
        <dbReference type="ARBA" id="ARBA00023136"/>
    </source>
</evidence>
<protein>
    <submittedName>
        <fullName evidence="21">Uncharacterized protein</fullName>
    </submittedName>
</protein>
<dbReference type="CDD" id="cd00110">
    <property type="entry name" value="LamG"/>
    <property type="match status" value="3"/>
</dbReference>
<feature type="disulfide bond" evidence="18">
    <location>
        <begin position="282"/>
        <end position="297"/>
    </location>
</feature>
<keyword evidence="16" id="KW-0245">EGF-like domain</keyword>
<dbReference type="PROSITE" id="PS50068">
    <property type="entry name" value="LDLRA_2"/>
    <property type="match status" value="20"/>
</dbReference>
<evidence type="ECO:0000256" key="16">
    <source>
        <dbReference type="PROSITE-ProRule" id="PRU00076"/>
    </source>
</evidence>
<dbReference type="InterPro" id="IPR003599">
    <property type="entry name" value="Ig_sub"/>
</dbReference>
<dbReference type="OrthoDB" id="10055367at2759"/>
<feature type="disulfide bond" evidence="18">
    <location>
        <begin position="321"/>
        <end position="336"/>
    </location>
</feature>
<dbReference type="InterPro" id="IPR036055">
    <property type="entry name" value="LDL_receptor-like_sf"/>
</dbReference>
<feature type="disulfide bond" evidence="18">
    <location>
        <begin position="701"/>
        <end position="713"/>
    </location>
</feature>
<dbReference type="SMART" id="SM00281">
    <property type="entry name" value="LamB"/>
    <property type="match status" value="3"/>
</dbReference>
<evidence type="ECO:0000313" key="22">
    <source>
        <dbReference type="Proteomes" id="UP000749559"/>
    </source>
</evidence>
<feature type="disulfide bond" evidence="18">
    <location>
        <begin position="667"/>
        <end position="685"/>
    </location>
</feature>
<dbReference type="InterPro" id="IPR023415">
    <property type="entry name" value="LDLR_class-A_CS"/>
</dbReference>
<dbReference type="SUPFAM" id="SSF49899">
    <property type="entry name" value="Concanavalin A-like lectins/glucanases"/>
    <property type="match status" value="3"/>
</dbReference>
<dbReference type="Pfam" id="PF07679">
    <property type="entry name" value="I-set"/>
    <property type="match status" value="5"/>
</dbReference>
<feature type="disulfide bond" evidence="18">
    <location>
        <begin position="1007"/>
        <end position="1019"/>
    </location>
</feature>
<dbReference type="InterPro" id="IPR001881">
    <property type="entry name" value="EGF-like_Ca-bd_dom"/>
</dbReference>
<feature type="disulfide bond" evidence="16">
    <location>
        <begin position="3692"/>
        <end position="3709"/>
    </location>
</feature>
<feature type="disulfide bond" evidence="18">
    <location>
        <begin position="578"/>
        <end position="590"/>
    </location>
</feature>
<feature type="disulfide bond" evidence="18">
    <location>
        <begin position="1014"/>
        <end position="1032"/>
    </location>
</feature>
<feature type="disulfide bond" evidence="18">
    <location>
        <begin position="660"/>
        <end position="672"/>
    </location>
</feature>
<dbReference type="PROSITE" id="PS01209">
    <property type="entry name" value="LDLRA_1"/>
    <property type="match status" value="10"/>
</dbReference>
<dbReference type="InterPro" id="IPR036179">
    <property type="entry name" value="Ig-like_dom_sf"/>
</dbReference>
<evidence type="ECO:0000256" key="12">
    <source>
        <dbReference type="ARBA" id="ARBA00023157"/>
    </source>
</evidence>
<dbReference type="InterPro" id="IPR013783">
    <property type="entry name" value="Ig-like_fold"/>
</dbReference>
<dbReference type="Gene3D" id="2.60.120.200">
    <property type="match status" value="3"/>
</dbReference>
<feature type="disulfide bond" evidence="18">
    <location>
        <begin position="785"/>
        <end position="797"/>
    </location>
</feature>
<dbReference type="PROSITE" id="PS51115">
    <property type="entry name" value="LAMININ_IVA"/>
    <property type="match status" value="3"/>
</dbReference>
<dbReference type="Pfam" id="PF00053">
    <property type="entry name" value="EGF_laminin"/>
    <property type="match status" value="6"/>
</dbReference>
<dbReference type="InterPro" id="IPR013106">
    <property type="entry name" value="Ig_V-set"/>
</dbReference>
<feature type="disulfide bond" evidence="18">
    <location>
        <begin position="419"/>
        <end position="431"/>
    </location>
</feature>
<evidence type="ECO:0000256" key="19">
    <source>
        <dbReference type="PROSITE-ProRule" id="PRU00460"/>
    </source>
</evidence>
<keyword evidence="5" id="KW-0272">Extracellular matrix</keyword>
<keyword evidence="11" id="KW-0472">Membrane</keyword>
<dbReference type="Gene3D" id="2.60.40.10">
    <property type="entry name" value="Immunoglobulins"/>
    <property type="match status" value="14"/>
</dbReference>
<evidence type="ECO:0000256" key="8">
    <source>
        <dbReference type="ARBA" id="ARBA00022737"/>
    </source>
</evidence>
<feature type="disulfide bond" evidence="18">
    <location>
        <begin position="244"/>
        <end position="259"/>
    </location>
</feature>
<dbReference type="PANTHER" id="PTHR24270:SF60">
    <property type="entry name" value="CUB AND LDLA DOMAIN, ISOFORM A-RELATED"/>
    <property type="match status" value="1"/>
</dbReference>
<feature type="disulfide bond" evidence="18">
    <location>
        <begin position="974"/>
        <end position="992"/>
    </location>
</feature>
<feature type="disulfide bond" evidence="18">
    <location>
        <begin position="834"/>
        <end position="852"/>
    </location>
</feature>
<dbReference type="SMART" id="SM00409">
    <property type="entry name" value="IG"/>
    <property type="match status" value="14"/>
</dbReference>
<dbReference type="InterPro" id="IPR002049">
    <property type="entry name" value="LE_dom"/>
</dbReference>
<evidence type="ECO:0000256" key="18">
    <source>
        <dbReference type="PROSITE-ProRule" id="PRU00124"/>
    </source>
</evidence>
<evidence type="ECO:0000256" key="14">
    <source>
        <dbReference type="ARBA" id="ARBA00023292"/>
    </source>
</evidence>
<feature type="disulfide bond" evidence="19">
    <location>
        <begin position="2275"/>
        <end position="2284"/>
    </location>
</feature>
<evidence type="ECO:0000256" key="10">
    <source>
        <dbReference type="ARBA" id="ARBA00022989"/>
    </source>
</evidence>
<evidence type="ECO:0000256" key="2">
    <source>
        <dbReference type="ARBA" id="ARBA00004302"/>
    </source>
</evidence>